<evidence type="ECO:0000313" key="3">
    <source>
        <dbReference type="Proteomes" id="UP000199024"/>
    </source>
</evidence>
<protein>
    <submittedName>
        <fullName evidence="2">Cytochrome P460</fullName>
    </submittedName>
</protein>
<dbReference type="STRING" id="474950.SAMN05421771_0181"/>
<dbReference type="InterPro" id="IPR038142">
    <property type="entry name" value="Cytochrome_P460_sp"/>
</dbReference>
<gene>
    <name evidence="2" type="ORF">SAMN05421771_0181</name>
</gene>
<dbReference type="Gene3D" id="3.50.70.20">
    <property type="entry name" value="Cytochrome P460"/>
    <property type="match status" value="1"/>
</dbReference>
<accession>A0A1I6L313</accession>
<evidence type="ECO:0000313" key="2">
    <source>
        <dbReference type="EMBL" id="SFR97836.1"/>
    </source>
</evidence>
<dbReference type="CDD" id="cd20751">
    <property type="entry name" value="cyt_P460_Ne-like"/>
    <property type="match status" value="1"/>
</dbReference>
<organism evidence="2 3">
    <name type="scientific">Granulicella pectinivorans</name>
    <dbReference type="NCBI Taxonomy" id="474950"/>
    <lineage>
        <taxon>Bacteria</taxon>
        <taxon>Pseudomonadati</taxon>
        <taxon>Acidobacteriota</taxon>
        <taxon>Terriglobia</taxon>
        <taxon>Terriglobales</taxon>
        <taxon>Acidobacteriaceae</taxon>
        <taxon>Granulicella</taxon>
    </lineage>
</organism>
<dbReference type="Pfam" id="PF16694">
    <property type="entry name" value="Cytochrome_P460"/>
    <property type="match status" value="1"/>
</dbReference>
<dbReference type="EMBL" id="FOZL01000001">
    <property type="protein sequence ID" value="SFR97836.1"/>
    <property type="molecule type" value="Genomic_DNA"/>
</dbReference>
<name>A0A1I6L313_9BACT</name>
<dbReference type="Proteomes" id="UP000199024">
    <property type="component" value="Unassembled WGS sequence"/>
</dbReference>
<reference evidence="2 3" key="1">
    <citation type="submission" date="2016-10" db="EMBL/GenBank/DDBJ databases">
        <authorList>
            <person name="de Groot N.N."/>
        </authorList>
    </citation>
    <scope>NUCLEOTIDE SEQUENCE [LARGE SCALE GENOMIC DNA]</scope>
    <source>
        <strain evidence="2 3">DSM 21001</strain>
    </source>
</reference>
<sequence length="194" mass="21804">MGWIMRSPHPVTAQKSVNLPEYTAEGDMIAPKNYREWVFLTSGFDMTYRERAGAPDHSVFDNVFVNPEAYRSFLATGTWPDKTIMVLENRSAESKDGVIVKGGRFQNTNISGMEIHVKDSARFKREGPAGSWGFFDVDNGKGKVFEPKASCYTCHESHAAVDTTFVQFYPTLLPIAEAKKTFSEAYLKDREGVK</sequence>
<dbReference type="InterPro" id="IPR032033">
    <property type="entry name" value="Cytochrome_P460"/>
</dbReference>
<feature type="domain" description="Cytochrome P460" evidence="1">
    <location>
        <begin position="31"/>
        <end position="165"/>
    </location>
</feature>
<evidence type="ECO:0000259" key="1">
    <source>
        <dbReference type="Pfam" id="PF16694"/>
    </source>
</evidence>
<keyword evidence="3" id="KW-1185">Reference proteome</keyword>
<dbReference type="AlphaFoldDB" id="A0A1I6L313"/>
<proteinExistence type="predicted"/>